<accession>A0ABQ0YHQ7</accession>
<protein>
    <submittedName>
        <fullName evidence="5">Hydrogenase maturation protease</fullName>
        <ecNumber evidence="5">3.4.24.-</ecNumber>
    </submittedName>
</protein>
<dbReference type="EMBL" id="BLAH01000039">
    <property type="protein sequence ID" value="GES36038.1"/>
    <property type="molecule type" value="Genomic_DNA"/>
</dbReference>
<dbReference type="NCBIfam" id="TIGR00072">
    <property type="entry name" value="hydrog_prot"/>
    <property type="match status" value="1"/>
</dbReference>
<keyword evidence="6" id="KW-1185">Reference proteome</keyword>
<gene>
    <name evidence="5" type="ORF">RAJCM14343_1287</name>
</gene>
<dbReference type="SUPFAM" id="SSF53163">
    <property type="entry name" value="HybD-like"/>
    <property type="match status" value="1"/>
</dbReference>
<dbReference type="EC" id="3.4.24.-" evidence="5"/>
<dbReference type="Pfam" id="PF01750">
    <property type="entry name" value="HycI"/>
    <property type="match status" value="1"/>
</dbReference>
<keyword evidence="2 5" id="KW-0645">Protease</keyword>
<keyword evidence="3" id="KW-0064">Aspartyl protease</keyword>
<dbReference type="PRINTS" id="PR00446">
    <property type="entry name" value="HYDRGNUPTAKE"/>
</dbReference>
<dbReference type="InterPro" id="IPR023430">
    <property type="entry name" value="Pept_HybD-like_dom_sf"/>
</dbReference>
<dbReference type="GO" id="GO:0006508">
    <property type="term" value="P:proteolysis"/>
    <property type="evidence" value="ECO:0007669"/>
    <property type="project" value="UniProtKB-KW"/>
</dbReference>
<dbReference type="InterPro" id="IPR000671">
    <property type="entry name" value="Peptidase_A31"/>
</dbReference>
<reference evidence="5 6" key="1">
    <citation type="journal article" date="2018" name="Biodegradation">
        <title>1,4-Dioxane degradation characteristics of Rhodococcus aetherivorans JCM 14343.</title>
        <authorList>
            <person name="Inoue D."/>
            <person name="Tsunoda T."/>
            <person name="Yamamoto N."/>
            <person name="Ike M."/>
            <person name="Sei K."/>
        </authorList>
    </citation>
    <scope>NUCLEOTIDE SEQUENCE [LARGE SCALE GENOMIC DNA]</scope>
    <source>
        <strain evidence="5 6">JCM 14343</strain>
    </source>
</reference>
<evidence type="ECO:0000313" key="5">
    <source>
        <dbReference type="EMBL" id="GES36038.1"/>
    </source>
</evidence>
<comment type="caution">
    <text evidence="5">The sequence shown here is derived from an EMBL/GenBank/DDBJ whole genome shotgun (WGS) entry which is preliminary data.</text>
</comment>
<evidence type="ECO:0000256" key="3">
    <source>
        <dbReference type="ARBA" id="ARBA00022750"/>
    </source>
</evidence>
<dbReference type="GO" id="GO:0008233">
    <property type="term" value="F:peptidase activity"/>
    <property type="evidence" value="ECO:0007669"/>
    <property type="project" value="UniProtKB-KW"/>
</dbReference>
<organism evidence="5 6">
    <name type="scientific">Rhodococcus aetherivorans</name>
    <dbReference type="NCBI Taxonomy" id="191292"/>
    <lineage>
        <taxon>Bacteria</taxon>
        <taxon>Bacillati</taxon>
        <taxon>Actinomycetota</taxon>
        <taxon>Actinomycetes</taxon>
        <taxon>Mycobacteriales</taxon>
        <taxon>Nocardiaceae</taxon>
        <taxon>Rhodococcus</taxon>
    </lineage>
</organism>
<dbReference type="CDD" id="cd06068">
    <property type="entry name" value="H2MP_like-1"/>
    <property type="match status" value="1"/>
</dbReference>
<evidence type="ECO:0000256" key="2">
    <source>
        <dbReference type="ARBA" id="ARBA00022670"/>
    </source>
</evidence>
<keyword evidence="4 5" id="KW-0378">Hydrolase</keyword>
<dbReference type="Proteomes" id="UP000325466">
    <property type="component" value="Unassembled WGS sequence"/>
</dbReference>
<dbReference type="PANTHER" id="PTHR30302:SF1">
    <property type="entry name" value="HYDROGENASE 2 MATURATION PROTEASE"/>
    <property type="match status" value="1"/>
</dbReference>
<dbReference type="PANTHER" id="PTHR30302">
    <property type="entry name" value="HYDROGENASE 1 MATURATION PROTEASE"/>
    <property type="match status" value="1"/>
</dbReference>
<sequence>MVRILVAGIGNIFLGDDGFGPEVVRRIPADTPGTRVMDYGIRGMHLAYDLLDGWDALVLVDAVPGAGEPGAVRVFEADTATRGPAGIDAHAMDPAAVFASLEALGGQAPPTVVVGCQVAAVEEGLGLSPAVAAAVGPAVDAVRRTVRRLRAQAPPAGAAVAGDEG</sequence>
<comment type="similarity">
    <text evidence="1">Belongs to the peptidase A31 family.</text>
</comment>
<dbReference type="Gene3D" id="3.40.50.1450">
    <property type="entry name" value="HybD-like"/>
    <property type="match status" value="1"/>
</dbReference>
<evidence type="ECO:0000256" key="4">
    <source>
        <dbReference type="ARBA" id="ARBA00022801"/>
    </source>
</evidence>
<proteinExistence type="inferred from homology"/>
<name>A0ABQ0YHQ7_9NOCA</name>
<dbReference type="RefSeq" id="WP_029547186.1">
    <property type="nucleotide sequence ID" value="NZ_BAAAYP010000048.1"/>
</dbReference>
<evidence type="ECO:0000313" key="6">
    <source>
        <dbReference type="Proteomes" id="UP000325466"/>
    </source>
</evidence>
<evidence type="ECO:0000256" key="1">
    <source>
        <dbReference type="ARBA" id="ARBA00006814"/>
    </source>
</evidence>